<gene>
    <name evidence="6" type="ORF">SAMEA4029010_CIC11G00000005460</name>
</gene>
<feature type="repeat" description="WD" evidence="3">
    <location>
        <begin position="591"/>
        <end position="632"/>
    </location>
</feature>
<evidence type="ECO:0000256" key="1">
    <source>
        <dbReference type="ARBA" id="ARBA00022574"/>
    </source>
</evidence>
<dbReference type="InterPro" id="IPR019775">
    <property type="entry name" value="WD40_repeat_CS"/>
</dbReference>
<name>A0A1L0BFM4_9ASCO</name>
<dbReference type="PROSITE" id="PS00678">
    <property type="entry name" value="WD_REPEATS_1"/>
    <property type="match status" value="1"/>
</dbReference>
<dbReference type="STRING" id="45354.A0A1L0BFM4"/>
<dbReference type="SUPFAM" id="SSF50998">
    <property type="entry name" value="Quinoprotein alcohol dehydrogenase-like"/>
    <property type="match status" value="1"/>
</dbReference>
<keyword evidence="1 3" id="KW-0853">WD repeat</keyword>
<dbReference type="PROSITE" id="PS50294">
    <property type="entry name" value="WD_REPEATS_REGION"/>
    <property type="match status" value="1"/>
</dbReference>
<evidence type="ECO:0000313" key="6">
    <source>
        <dbReference type="EMBL" id="SGZ49071.1"/>
    </source>
</evidence>
<dbReference type="Gene3D" id="2.130.10.10">
    <property type="entry name" value="YVTN repeat-like/Quinoprotein amine dehydrogenase"/>
    <property type="match status" value="2"/>
</dbReference>
<dbReference type="PANTHER" id="PTHR22840:SF12">
    <property type="entry name" value="WD REPEAT-CONTAINING PROTEIN 36"/>
    <property type="match status" value="1"/>
</dbReference>
<dbReference type="PANTHER" id="PTHR22840">
    <property type="entry name" value="WD REPEAT-CONTAINING PROTEIN 36"/>
    <property type="match status" value="1"/>
</dbReference>
<dbReference type="OrthoDB" id="10250769at2759"/>
<dbReference type="Pfam" id="PF04192">
    <property type="entry name" value="Utp21"/>
    <property type="match status" value="1"/>
</dbReference>
<keyword evidence="2" id="KW-0677">Repeat</keyword>
<dbReference type="SMART" id="SM00320">
    <property type="entry name" value="WD40"/>
    <property type="match status" value="9"/>
</dbReference>
<dbReference type="InterPro" id="IPR011044">
    <property type="entry name" value="Quino_amine_DH_bsu"/>
</dbReference>
<dbReference type="InterPro" id="IPR059157">
    <property type="entry name" value="WDR36-Utp21_N"/>
</dbReference>
<keyword evidence="7" id="KW-1185">Reference proteome</keyword>
<dbReference type="Proteomes" id="UP000182334">
    <property type="component" value="Chromosome II"/>
</dbReference>
<sequence>MNHQMEKKRRLPPPQKPKESAIFRPFRALGSVSNETPLAIGTLGTSFYIVTSVGRSFQIYDAATLHLLFVSLTQTSARITALAAHFHYVYVGYANKIGIFKRGRLEKEVEVTISPGAVISHLLVFGDYLVAASSDGDVNVFKKPSGGVIASEHYTTLRSINPQFDGHIVGMVHPPTYLNKIVVATSSRLYIFNIRTAKTVFKTADDTFGENLSSIETAPALDIVAVGSTTGSVFLYNLRSGKLLGDKIVASPADVAAKVVSISFRTDGSHHLVAGLNSGDLFFYDLSRKARVHVSRECHAQSTGGVANAKFLNGQPIVVTNGGDNQLKELVFDPPLSTSNTTVVTPPRHLRSRGGHSAPPVAIVFPNEDKSHFVYSASKDQSLWCFSLRKDAQAQEVSQRPPKSNSKDRQAGIVALMRERVAEITSLSMSVAREGEWENMLTTHKGEKFARTWDSKNKRLGRHQLHTVDGGIAKTSCVSHCGNFGLVGSSEGGIAVYNLQSGLLRRKYMLHKKTVTGVAIDGMNRKMVSCGLDGIVGFYNFHDLKYLGKLQLEAPITSMIYHRGSDLVACSLDDLSIVVIDVVTQQVVRILYGHTNRITGMDFSPDGRWVVSTALDSTLRTWDLPTGGCIDGIRLPNVATNVKFSPLGDFLATTHVSGNGISLWTNRAQFHPVSTRHVEESEFCNTLLPNVSGEGGASIIDGALDKPEQVQLEADQVYKSVDQISKDLLTLNVGPRSRYQSILHVDIIKQRNKPKEAPKKPEQAPFFLSLAGEVVGDRAVVAENGLVENKANGNGDNEDSKLLKLKGDGSQHNFESDFTRLLREGNTSHDYSGFLSYLLTASPATIDLEIRSLNSFPPLSEMTSFVEAMTRGLESNTNYDIYQAIFGLFLKQHGDVVYAHPNETELVDALDKWGQVNEKQGQKLDELVKYCSGVATFLSTV</sequence>
<reference evidence="6 7" key="1">
    <citation type="submission" date="2016-10" db="EMBL/GenBank/DDBJ databases">
        <authorList>
            <person name="de Groot N.N."/>
        </authorList>
    </citation>
    <scope>NUCLEOTIDE SEQUENCE [LARGE SCALE GENOMIC DNA]</scope>
    <source>
        <strain evidence="6 7">CBS 141442</strain>
    </source>
</reference>
<dbReference type="GO" id="GO:0032040">
    <property type="term" value="C:small-subunit processome"/>
    <property type="evidence" value="ECO:0007669"/>
    <property type="project" value="InterPro"/>
</dbReference>
<dbReference type="Pfam" id="PF25168">
    <property type="entry name" value="Beta-prop_WDR36-Utp21_2nd"/>
    <property type="match status" value="1"/>
</dbReference>
<evidence type="ECO:0000259" key="5">
    <source>
        <dbReference type="Pfam" id="PF25171"/>
    </source>
</evidence>
<dbReference type="InterPro" id="IPR001680">
    <property type="entry name" value="WD40_rpt"/>
</dbReference>
<feature type="domain" description="WDR36/Utp21 C-terminal" evidence="4">
    <location>
        <begin position="722"/>
        <end position="938"/>
    </location>
</feature>
<dbReference type="SUPFAM" id="SSF50969">
    <property type="entry name" value="YVTN repeat-like/Quinoprotein amine dehydrogenase"/>
    <property type="match status" value="1"/>
</dbReference>
<evidence type="ECO:0000256" key="2">
    <source>
        <dbReference type="ARBA" id="ARBA00022737"/>
    </source>
</evidence>
<dbReference type="GO" id="GO:0034388">
    <property type="term" value="C:Pwp2p-containing subcomplex of 90S preribosome"/>
    <property type="evidence" value="ECO:0007669"/>
    <property type="project" value="TreeGrafter"/>
</dbReference>
<evidence type="ECO:0000259" key="4">
    <source>
        <dbReference type="Pfam" id="PF04192"/>
    </source>
</evidence>
<proteinExistence type="predicted"/>
<dbReference type="InterPro" id="IPR011047">
    <property type="entry name" value="Quinoprotein_ADH-like_sf"/>
</dbReference>
<accession>A0A1L0BFM4</accession>
<dbReference type="FunFam" id="2.130.10.10:FF:000410">
    <property type="entry name" value="U3 small nucleolar RNA-associated protein 21"/>
    <property type="match status" value="1"/>
</dbReference>
<dbReference type="AlphaFoldDB" id="A0A1L0BFM4"/>
<dbReference type="GO" id="GO:0006364">
    <property type="term" value="P:rRNA processing"/>
    <property type="evidence" value="ECO:0007669"/>
    <property type="project" value="InterPro"/>
</dbReference>
<dbReference type="PROSITE" id="PS50082">
    <property type="entry name" value="WD_REPEATS_2"/>
    <property type="match status" value="1"/>
</dbReference>
<dbReference type="Pfam" id="PF25171">
    <property type="entry name" value="Beta-prop_WDR36-Utp21_1st"/>
    <property type="match status" value="1"/>
</dbReference>
<feature type="domain" description="WDR36/Utp21 N-terminal" evidence="5">
    <location>
        <begin position="49"/>
        <end position="333"/>
    </location>
</feature>
<dbReference type="EMBL" id="LT635757">
    <property type="protein sequence ID" value="SGZ49071.1"/>
    <property type="molecule type" value="Genomic_DNA"/>
</dbReference>
<organism evidence="6 7">
    <name type="scientific">Sungouiella intermedia</name>
    <dbReference type="NCBI Taxonomy" id="45354"/>
    <lineage>
        <taxon>Eukaryota</taxon>
        <taxon>Fungi</taxon>
        <taxon>Dikarya</taxon>
        <taxon>Ascomycota</taxon>
        <taxon>Saccharomycotina</taxon>
        <taxon>Pichiomycetes</taxon>
        <taxon>Metschnikowiaceae</taxon>
        <taxon>Sungouiella</taxon>
    </lineage>
</organism>
<protein>
    <submittedName>
        <fullName evidence="6">CIC11C00000005460</fullName>
    </submittedName>
</protein>
<dbReference type="InterPro" id="IPR015943">
    <property type="entry name" value="WD40/YVTN_repeat-like_dom_sf"/>
</dbReference>
<evidence type="ECO:0000313" key="7">
    <source>
        <dbReference type="Proteomes" id="UP000182334"/>
    </source>
</evidence>
<evidence type="ECO:0000256" key="3">
    <source>
        <dbReference type="PROSITE-ProRule" id="PRU00221"/>
    </source>
</evidence>
<dbReference type="InterPro" id="IPR007319">
    <property type="entry name" value="WDR36/Utp21_C"/>
</dbReference>